<protein>
    <submittedName>
        <fullName evidence="2">LigB family dioxygenase</fullName>
        <ecNumber evidence="2">1.13.-.-</ecNumber>
    </submittedName>
</protein>
<organism evidence="2 3">
    <name type="scientific">Peptoniphilus indolicus</name>
    <dbReference type="NCBI Taxonomy" id="33030"/>
    <lineage>
        <taxon>Bacteria</taxon>
        <taxon>Bacillati</taxon>
        <taxon>Bacillota</taxon>
        <taxon>Tissierellia</taxon>
        <taxon>Tissierellales</taxon>
        <taxon>Peptoniphilaceae</taxon>
        <taxon>Peptoniphilus</taxon>
    </lineage>
</organism>
<evidence type="ECO:0000256" key="1">
    <source>
        <dbReference type="ARBA" id="ARBA00023002"/>
    </source>
</evidence>
<evidence type="ECO:0000313" key="2">
    <source>
        <dbReference type="EMBL" id="SUB76195.1"/>
    </source>
</evidence>
<dbReference type="Gene3D" id="3.40.830.10">
    <property type="entry name" value="LigB-like"/>
    <property type="match status" value="1"/>
</dbReference>
<proteinExistence type="predicted"/>
<dbReference type="PANTHER" id="PTHR30096:SF0">
    <property type="entry name" value="4,5-DOPA DIOXYGENASE EXTRADIOL-LIKE PROTEIN"/>
    <property type="match status" value="1"/>
</dbReference>
<keyword evidence="1 2" id="KW-0560">Oxidoreductase</keyword>
<reference evidence="2 3" key="1">
    <citation type="submission" date="2018-06" db="EMBL/GenBank/DDBJ databases">
        <authorList>
            <consortium name="Pathogen Informatics"/>
            <person name="Doyle S."/>
        </authorList>
    </citation>
    <scope>NUCLEOTIDE SEQUENCE [LARGE SCALE GENOMIC DNA]</scope>
    <source>
        <strain evidence="2 3">NCTC11088</strain>
    </source>
</reference>
<sequence length="90" mass="10546">MKKSTLFVGNGSLMIAIQDNDIIRKFKNIGDKIIDKYDKTKAILMVSAHWFTDGNLIQSVEKLKQIFDMYEFSKELYEVKYEVKGNLEYN</sequence>
<dbReference type="SUPFAM" id="SSF53213">
    <property type="entry name" value="LigB-like"/>
    <property type="match status" value="1"/>
</dbReference>
<dbReference type="PANTHER" id="PTHR30096">
    <property type="entry name" value="4,5-DOPA DIOXYGENASE EXTRADIOL-LIKE PROTEIN"/>
    <property type="match status" value="1"/>
</dbReference>
<evidence type="ECO:0000313" key="3">
    <source>
        <dbReference type="Proteomes" id="UP000254777"/>
    </source>
</evidence>
<dbReference type="GO" id="GO:0051213">
    <property type="term" value="F:dioxygenase activity"/>
    <property type="evidence" value="ECO:0007669"/>
    <property type="project" value="UniProtKB-KW"/>
</dbReference>
<dbReference type="Proteomes" id="UP000254777">
    <property type="component" value="Unassembled WGS sequence"/>
</dbReference>
<gene>
    <name evidence="2" type="primary">ygiD_2</name>
    <name evidence="2" type="ORF">NCTC11088_02008</name>
</gene>
<accession>A0A379DF56</accession>
<dbReference type="EC" id="1.13.-.-" evidence="2"/>
<dbReference type="RefSeq" id="WP_218563705.1">
    <property type="nucleotide sequence ID" value="NZ_UGTH01000001.1"/>
</dbReference>
<dbReference type="EMBL" id="UGTH01000001">
    <property type="protein sequence ID" value="SUB76195.1"/>
    <property type="molecule type" value="Genomic_DNA"/>
</dbReference>
<name>A0A379DF56_9FIRM</name>
<dbReference type="AlphaFoldDB" id="A0A379DF56"/>
<keyword evidence="2" id="KW-0223">Dioxygenase</keyword>